<name>A0ABX2C7F0_9BRAD</name>
<dbReference type="Proteomes" id="UP000886476">
    <property type="component" value="Unassembled WGS sequence"/>
</dbReference>
<evidence type="ECO:0000256" key="1">
    <source>
        <dbReference type="SAM" id="SignalP"/>
    </source>
</evidence>
<protein>
    <recommendedName>
        <fullName evidence="4">C-type lysozyme inhibitor domain-containing protein</fullName>
    </recommendedName>
</protein>
<sequence>MKIKQVMMYGALALATVGGSVGSAAAHDLMLPGAAFAISCDNGGNYVLRSRPVLAPGQIVTGELRLSAHHAIPVRLIPMGNGYRYAGRGVWLDGINDQAMLYLRKYEPIPCVVSRI</sequence>
<reference evidence="2" key="1">
    <citation type="submission" date="2020-05" db="EMBL/GenBank/DDBJ databases">
        <title>Nod-independent and nitrogen-fixing Bradyrhizobium aeschynomene sp. nov. isolated from nodules of Aeschynomene indica.</title>
        <authorList>
            <person name="Zhang Z."/>
        </authorList>
    </citation>
    <scope>NUCLEOTIDE SEQUENCE</scope>
    <source>
        <strain evidence="2">83012</strain>
    </source>
</reference>
<comment type="caution">
    <text evidence="2">The sequence shown here is derived from an EMBL/GenBank/DDBJ whole genome shotgun (WGS) entry which is preliminary data.</text>
</comment>
<keyword evidence="3" id="KW-1185">Reference proteome</keyword>
<feature type="chain" id="PRO_5046678999" description="C-type lysozyme inhibitor domain-containing protein" evidence="1">
    <location>
        <begin position="27"/>
        <end position="116"/>
    </location>
</feature>
<keyword evidence="1" id="KW-0732">Signal</keyword>
<dbReference type="EMBL" id="JABFDN010000001">
    <property type="protein sequence ID" value="NPU63455.1"/>
    <property type="molecule type" value="Genomic_DNA"/>
</dbReference>
<organism evidence="2 3">
    <name type="scientific">Bradyrhizobium aeschynomenes</name>
    <dbReference type="NCBI Taxonomy" id="2734909"/>
    <lineage>
        <taxon>Bacteria</taxon>
        <taxon>Pseudomonadati</taxon>
        <taxon>Pseudomonadota</taxon>
        <taxon>Alphaproteobacteria</taxon>
        <taxon>Hyphomicrobiales</taxon>
        <taxon>Nitrobacteraceae</taxon>
        <taxon>Bradyrhizobium</taxon>
    </lineage>
</organism>
<dbReference type="RefSeq" id="WP_172107974.1">
    <property type="nucleotide sequence ID" value="NZ_JABFDM010000002.1"/>
</dbReference>
<gene>
    <name evidence="2" type="ORF">HL667_00410</name>
</gene>
<feature type="signal peptide" evidence="1">
    <location>
        <begin position="1"/>
        <end position="26"/>
    </location>
</feature>
<evidence type="ECO:0000313" key="3">
    <source>
        <dbReference type="Proteomes" id="UP000886476"/>
    </source>
</evidence>
<accession>A0ABX2C7F0</accession>
<evidence type="ECO:0008006" key="4">
    <source>
        <dbReference type="Google" id="ProtNLM"/>
    </source>
</evidence>
<evidence type="ECO:0000313" key="2">
    <source>
        <dbReference type="EMBL" id="NPU63455.1"/>
    </source>
</evidence>
<proteinExistence type="predicted"/>